<accession>A0A4R3HU70</accession>
<organism evidence="1 2">
    <name type="scientific">Paucimonas lemoignei</name>
    <name type="common">Pseudomonas lemoignei</name>
    <dbReference type="NCBI Taxonomy" id="29443"/>
    <lineage>
        <taxon>Bacteria</taxon>
        <taxon>Pseudomonadati</taxon>
        <taxon>Pseudomonadota</taxon>
        <taxon>Betaproteobacteria</taxon>
        <taxon>Burkholderiales</taxon>
        <taxon>Burkholderiaceae</taxon>
        <taxon>Paucimonas</taxon>
    </lineage>
</organism>
<dbReference type="AlphaFoldDB" id="A0A4R3HU70"/>
<dbReference type="EMBL" id="SLZQ01000006">
    <property type="protein sequence ID" value="TCS36642.1"/>
    <property type="molecule type" value="Genomic_DNA"/>
</dbReference>
<dbReference type="RefSeq" id="WP_132258981.1">
    <property type="nucleotide sequence ID" value="NZ_SLZQ01000006.1"/>
</dbReference>
<sequence length="64" mass="7792">MAVSFEPQFHKRVNRNQEERAWIALPHPRTLVPVKSMFYRQWQFEERVRLQEAGEIVLHNDSEE</sequence>
<name>A0A4R3HU70_PAULE</name>
<protein>
    <submittedName>
        <fullName evidence="1">Uncharacterized protein</fullName>
    </submittedName>
</protein>
<evidence type="ECO:0000313" key="1">
    <source>
        <dbReference type="EMBL" id="TCS36642.1"/>
    </source>
</evidence>
<dbReference type="Proteomes" id="UP000295382">
    <property type="component" value="Unassembled WGS sequence"/>
</dbReference>
<dbReference type="OrthoDB" id="8780482at2"/>
<proteinExistence type="predicted"/>
<reference evidence="1 2" key="1">
    <citation type="submission" date="2019-03" db="EMBL/GenBank/DDBJ databases">
        <title>Genomic Encyclopedia of Type Strains, Phase IV (KMG-IV): sequencing the most valuable type-strain genomes for metagenomic binning, comparative biology and taxonomic classification.</title>
        <authorList>
            <person name="Goeker M."/>
        </authorList>
    </citation>
    <scope>NUCLEOTIDE SEQUENCE [LARGE SCALE GENOMIC DNA]</scope>
    <source>
        <strain evidence="1 2">DSM 7445</strain>
    </source>
</reference>
<gene>
    <name evidence="1" type="ORF">EDC30_106184</name>
</gene>
<evidence type="ECO:0000313" key="2">
    <source>
        <dbReference type="Proteomes" id="UP000295382"/>
    </source>
</evidence>
<comment type="caution">
    <text evidence="1">The sequence shown here is derived from an EMBL/GenBank/DDBJ whole genome shotgun (WGS) entry which is preliminary data.</text>
</comment>
<keyword evidence="2" id="KW-1185">Reference proteome</keyword>